<organism evidence="2 3">
    <name type="scientific">Fusarium falciforme</name>
    <dbReference type="NCBI Taxonomy" id="195108"/>
    <lineage>
        <taxon>Eukaryota</taxon>
        <taxon>Fungi</taxon>
        <taxon>Dikarya</taxon>
        <taxon>Ascomycota</taxon>
        <taxon>Pezizomycotina</taxon>
        <taxon>Sordariomycetes</taxon>
        <taxon>Hypocreomycetidae</taxon>
        <taxon>Hypocreales</taxon>
        <taxon>Nectriaceae</taxon>
        <taxon>Fusarium</taxon>
        <taxon>Fusarium solani species complex</taxon>
    </lineage>
</organism>
<accession>A0A9W8UXC7</accession>
<keyword evidence="1" id="KW-0732">Signal</keyword>
<dbReference type="Proteomes" id="UP001152087">
    <property type="component" value="Unassembled WGS sequence"/>
</dbReference>
<dbReference type="AlphaFoldDB" id="A0A9W8UXC7"/>
<feature type="chain" id="PRO_5040993622" description="Glucose-methanol-choline oxidoreductase N-terminal domain-containing protein" evidence="1">
    <location>
        <begin position="16"/>
        <end position="72"/>
    </location>
</feature>
<sequence>MKLLVPSLLCGLAAALPTNNNNKTAEYEFVIIGSGPGGGTLAANLARAGHSVFLLEAGDDQGDTLLQRLPSL</sequence>
<feature type="signal peptide" evidence="1">
    <location>
        <begin position="1"/>
        <end position="15"/>
    </location>
</feature>
<proteinExistence type="predicted"/>
<dbReference type="InterPro" id="IPR036188">
    <property type="entry name" value="FAD/NAD-bd_sf"/>
</dbReference>
<evidence type="ECO:0000256" key="1">
    <source>
        <dbReference type="SAM" id="SignalP"/>
    </source>
</evidence>
<keyword evidence="3" id="KW-1185">Reference proteome</keyword>
<evidence type="ECO:0008006" key="4">
    <source>
        <dbReference type="Google" id="ProtNLM"/>
    </source>
</evidence>
<dbReference type="Gene3D" id="3.50.50.60">
    <property type="entry name" value="FAD/NAD(P)-binding domain"/>
    <property type="match status" value="1"/>
</dbReference>
<gene>
    <name evidence="2" type="ORF">NW755_011904</name>
</gene>
<evidence type="ECO:0000313" key="3">
    <source>
        <dbReference type="Proteomes" id="UP001152087"/>
    </source>
</evidence>
<dbReference type="SUPFAM" id="SSF51905">
    <property type="entry name" value="FAD/NAD(P)-binding domain"/>
    <property type="match status" value="1"/>
</dbReference>
<reference evidence="2" key="1">
    <citation type="submission" date="2022-09" db="EMBL/GenBank/DDBJ databases">
        <title>Fusarium specimens isolated from Avocado Roots.</title>
        <authorList>
            <person name="Stajich J."/>
            <person name="Roper C."/>
            <person name="Heimlech-Rivalta G."/>
        </authorList>
    </citation>
    <scope>NUCLEOTIDE SEQUENCE</scope>
    <source>
        <strain evidence="2">A02</strain>
    </source>
</reference>
<comment type="caution">
    <text evidence="2">The sequence shown here is derived from an EMBL/GenBank/DDBJ whole genome shotgun (WGS) entry which is preliminary data.</text>
</comment>
<name>A0A9W8UXC7_9HYPO</name>
<dbReference type="Pfam" id="PF13450">
    <property type="entry name" value="NAD_binding_8"/>
    <property type="match status" value="1"/>
</dbReference>
<protein>
    <recommendedName>
        <fullName evidence="4">Glucose-methanol-choline oxidoreductase N-terminal domain-containing protein</fullName>
    </recommendedName>
</protein>
<dbReference type="EMBL" id="JAOQAV010000050">
    <property type="protein sequence ID" value="KAJ4180216.1"/>
    <property type="molecule type" value="Genomic_DNA"/>
</dbReference>
<evidence type="ECO:0000313" key="2">
    <source>
        <dbReference type="EMBL" id="KAJ4180216.1"/>
    </source>
</evidence>